<comment type="caution">
    <text evidence="2">The sequence shown here is derived from an EMBL/GenBank/DDBJ whole genome shotgun (WGS) entry which is preliminary data.</text>
</comment>
<dbReference type="Gene3D" id="3.90.1570.10">
    <property type="entry name" value="tt1808, chain A"/>
    <property type="match status" value="1"/>
</dbReference>
<dbReference type="InterPro" id="IPR011335">
    <property type="entry name" value="Restrct_endonuc-II-like"/>
</dbReference>
<accession>A0ABT2CF03</accession>
<proteinExistence type="predicted"/>
<protein>
    <submittedName>
        <fullName evidence="2">Uma2 family endonuclease</fullName>
    </submittedName>
</protein>
<organism evidence="2 3">
    <name type="scientific">Streptomyces pyxinae</name>
    <dbReference type="NCBI Taxonomy" id="2970734"/>
    <lineage>
        <taxon>Bacteria</taxon>
        <taxon>Bacillati</taxon>
        <taxon>Actinomycetota</taxon>
        <taxon>Actinomycetes</taxon>
        <taxon>Kitasatosporales</taxon>
        <taxon>Streptomycetaceae</taxon>
        <taxon>Streptomyces</taxon>
    </lineage>
</organism>
<keyword evidence="2" id="KW-0378">Hydrolase</keyword>
<evidence type="ECO:0000313" key="2">
    <source>
        <dbReference type="EMBL" id="MCS0635996.1"/>
    </source>
</evidence>
<evidence type="ECO:0000313" key="3">
    <source>
        <dbReference type="Proteomes" id="UP001431313"/>
    </source>
</evidence>
<reference evidence="2" key="1">
    <citation type="submission" date="2022-08" db="EMBL/GenBank/DDBJ databases">
        <authorList>
            <person name="Somphong A."/>
            <person name="Phongsopitanun W."/>
        </authorList>
    </citation>
    <scope>NUCLEOTIDE SEQUENCE</scope>
    <source>
        <strain evidence="2">LP05-1</strain>
    </source>
</reference>
<dbReference type="RefSeq" id="WP_258786945.1">
    <property type="nucleotide sequence ID" value="NZ_JANUGQ010000006.1"/>
</dbReference>
<dbReference type="Pfam" id="PF05685">
    <property type="entry name" value="Uma2"/>
    <property type="match status" value="1"/>
</dbReference>
<name>A0ABT2CF03_9ACTN</name>
<dbReference type="Proteomes" id="UP001431313">
    <property type="component" value="Unassembled WGS sequence"/>
</dbReference>
<dbReference type="GO" id="GO:0004519">
    <property type="term" value="F:endonuclease activity"/>
    <property type="evidence" value="ECO:0007669"/>
    <property type="project" value="UniProtKB-KW"/>
</dbReference>
<keyword evidence="2" id="KW-0540">Nuclease</keyword>
<feature type="domain" description="Putative restriction endonuclease" evidence="1">
    <location>
        <begin position="7"/>
        <end position="175"/>
    </location>
</feature>
<dbReference type="InterPro" id="IPR008538">
    <property type="entry name" value="Uma2"/>
</dbReference>
<keyword evidence="3" id="KW-1185">Reference proteome</keyword>
<sequence>MPYVITEHFEELAHGAPETVELELIEGRLREKPPRDGDHGAILQWLLRRCREQRPALGLFLLPGLRVGTDPPSRLRPDGFLAPLGHFAGRREWHPADGGLMAVEVSSFRPGDPRDRRAKRRAYARAGVPVQVFVDRRGRRVVVHSDPASGDYRRRTSHAYGASLRLPDPVGVTLDTERLKNYAR</sequence>
<dbReference type="EMBL" id="JANUGQ010000006">
    <property type="protein sequence ID" value="MCS0635996.1"/>
    <property type="molecule type" value="Genomic_DNA"/>
</dbReference>
<dbReference type="PANTHER" id="PTHR35400:SF3">
    <property type="entry name" value="SLL1072 PROTEIN"/>
    <property type="match status" value="1"/>
</dbReference>
<dbReference type="InterPro" id="IPR012296">
    <property type="entry name" value="Nuclease_put_TT1808"/>
</dbReference>
<keyword evidence="2" id="KW-0255">Endonuclease</keyword>
<dbReference type="SUPFAM" id="SSF52980">
    <property type="entry name" value="Restriction endonuclease-like"/>
    <property type="match status" value="1"/>
</dbReference>
<dbReference type="PANTHER" id="PTHR35400">
    <property type="entry name" value="SLR1083 PROTEIN"/>
    <property type="match status" value="1"/>
</dbReference>
<gene>
    <name evidence="2" type="ORF">NX801_10025</name>
</gene>
<evidence type="ECO:0000259" key="1">
    <source>
        <dbReference type="Pfam" id="PF05685"/>
    </source>
</evidence>